<dbReference type="SUPFAM" id="SSF101898">
    <property type="entry name" value="NHL repeat"/>
    <property type="match status" value="1"/>
</dbReference>
<protein>
    <recommendedName>
        <fullName evidence="3">Teneurin NHL domain-containing protein</fullName>
    </recommendedName>
</protein>
<organism evidence="4">
    <name type="scientific">Arcella intermedia</name>
    <dbReference type="NCBI Taxonomy" id="1963864"/>
    <lineage>
        <taxon>Eukaryota</taxon>
        <taxon>Amoebozoa</taxon>
        <taxon>Tubulinea</taxon>
        <taxon>Elardia</taxon>
        <taxon>Arcellinida</taxon>
        <taxon>Sphaerothecina</taxon>
        <taxon>Arcellidae</taxon>
        <taxon>Arcella</taxon>
    </lineage>
</organism>
<evidence type="ECO:0000256" key="2">
    <source>
        <dbReference type="PROSITE-ProRule" id="PRU00504"/>
    </source>
</evidence>
<dbReference type="Pfam" id="PF01436">
    <property type="entry name" value="NHL"/>
    <property type="match status" value="1"/>
</dbReference>
<feature type="domain" description="Teneurin NHL" evidence="3">
    <location>
        <begin position="108"/>
        <end position="157"/>
    </location>
</feature>
<evidence type="ECO:0000256" key="1">
    <source>
        <dbReference type="ARBA" id="ARBA00022737"/>
    </source>
</evidence>
<dbReference type="InterPro" id="IPR001258">
    <property type="entry name" value="NHL_repeat"/>
</dbReference>
<reference evidence="4" key="1">
    <citation type="journal article" date="2020" name="J. Eukaryot. Microbiol.">
        <title>De novo Sequencing, Assembly and Annotation of the Transcriptome for the Free-Living Testate Amoeba Arcella intermedia.</title>
        <authorList>
            <person name="Ribeiro G.M."/>
            <person name="Porfirio-Sousa A.L."/>
            <person name="Maurer-Alcala X.X."/>
            <person name="Katz L.A."/>
            <person name="Lahr D.J.G."/>
        </authorList>
    </citation>
    <scope>NUCLEOTIDE SEQUENCE</scope>
</reference>
<dbReference type="Gene3D" id="2.120.10.30">
    <property type="entry name" value="TolB, C-terminal domain"/>
    <property type="match status" value="2"/>
</dbReference>
<keyword evidence="1" id="KW-0677">Repeat</keyword>
<name>A0A6B2LEC5_9EUKA</name>
<feature type="repeat" description="NHL" evidence="2">
    <location>
        <begin position="116"/>
        <end position="146"/>
    </location>
</feature>
<evidence type="ECO:0000259" key="3">
    <source>
        <dbReference type="Pfam" id="PF25021"/>
    </source>
</evidence>
<dbReference type="EMBL" id="GIBP01006417">
    <property type="protein sequence ID" value="NDV35386.1"/>
    <property type="molecule type" value="Transcribed_RNA"/>
</dbReference>
<dbReference type="InterPro" id="IPR056822">
    <property type="entry name" value="TEN_NHL"/>
</dbReference>
<dbReference type="InterPro" id="IPR011042">
    <property type="entry name" value="6-blade_b-propeller_TolB-like"/>
</dbReference>
<accession>A0A6B2LEC5</accession>
<sequence>MVLKGEAEFPDGTFLRNPFGICYSKSGDSLYVADVEHHRILSIKPDGTTKTLVGDYKCSSQRLCGPHDVIEEKNGLVIADTFSHQVKSFSFEDSKLSTLAGSSEGFNDGNLEEAKFSKPMGVTVDNKGNIYVCDTGNYKIRKVTPQGVVTTIAGSSKGHEDGLGKEAKFGRPTGIKYAKSGYLYVTDNDPPCLRKISPTGQVSTITGTGLGHADGPAGKSKFYVLGGLAFDPNTEELLVVDTYNNVIRRVQEVK</sequence>
<dbReference type="PANTHER" id="PTHR13833:SF71">
    <property type="entry name" value="NHL DOMAIN-CONTAINING PROTEIN"/>
    <property type="match status" value="1"/>
</dbReference>
<dbReference type="Pfam" id="PF25021">
    <property type="entry name" value="TEN_NHL"/>
    <property type="match status" value="1"/>
</dbReference>
<dbReference type="PANTHER" id="PTHR13833">
    <property type="match status" value="1"/>
</dbReference>
<evidence type="ECO:0000313" key="4">
    <source>
        <dbReference type="EMBL" id="NDV35386.1"/>
    </source>
</evidence>
<proteinExistence type="predicted"/>
<dbReference type="PROSITE" id="PS51125">
    <property type="entry name" value="NHL"/>
    <property type="match status" value="1"/>
</dbReference>
<dbReference type="AlphaFoldDB" id="A0A6B2LEC5"/>